<comment type="catalytic activity">
    <reaction evidence="8">
        <text>ATP + H2O = ADP + phosphate + H(+)</text>
        <dbReference type="Rhea" id="RHEA:13065"/>
        <dbReference type="ChEBI" id="CHEBI:15377"/>
        <dbReference type="ChEBI" id="CHEBI:15378"/>
        <dbReference type="ChEBI" id="CHEBI:30616"/>
        <dbReference type="ChEBI" id="CHEBI:43474"/>
        <dbReference type="ChEBI" id="CHEBI:456216"/>
        <dbReference type="EC" id="5.6.2.4"/>
    </reaction>
</comment>
<dbReference type="RefSeq" id="WP_126204989.1">
    <property type="nucleotide sequence ID" value="NZ_PEMG01000016.1"/>
</dbReference>
<dbReference type="InterPro" id="IPR014016">
    <property type="entry name" value="UvrD-like_ATP-bd"/>
</dbReference>
<reference evidence="13 14" key="1">
    <citation type="journal article" date="2019" name="Extremophiles">
        <title>Biogeography of thermophiles and predominance of Thermus scotoductus in domestic water heaters.</title>
        <authorList>
            <person name="Wilpiszeski R.L."/>
            <person name="Zhang Z."/>
            <person name="House C.H."/>
        </authorList>
    </citation>
    <scope>NUCLEOTIDE SEQUENCE [LARGE SCALE GENOMIC DNA]</scope>
    <source>
        <strain evidence="11 13">14_S14</strain>
        <strain evidence="12 14">17_S17</strain>
    </source>
</reference>
<evidence type="ECO:0000256" key="6">
    <source>
        <dbReference type="ARBA" id="ARBA00034617"/>
    </source>
</evidence>
<evidence type="ECO:0000313" key="13">
    <source>
        <dbReference type="Proteomes" id="UP000287155"/>
    </source>
</evidence>
<dbReference type="GO" id="GO:0043138">
    <property type="term" value="F:3'-5' DNA helicase activity"/>
    <property type="evidence" value="ECO:0007669"/>
    <property type="project" value="UniProtKB-EC"/>
</dbReference>
<dbReference type="AlphaFoldDB" id="A0A430UUR7"/>
<dbReference type="Pfam" id="PF00580">
    <property type="entry name" value="UvrD-helicase"/>
    <property type="match status" value="1"/>
</dbReference>
<dbReference type="Proteomes" id="UP000287173">
    <property type="component" value="Unassembled WGS sequence"/>
</dbReference>
<evidence type="ECO:0000259" key="9">
    <source>
        <dbReference type="Pfam" id="PF00580"/>
    </source>
</evidence>
<evidence type="ECO:0000256" key="1">
    <source>
        <dbReference type="ARBA" id="ARBA00022741"/>
    </source>
</evidence>
<evidence type="ECO:0000256" key="3">
    <source>
        <dbReference type="ARBA" id="ARBA00022806"/>
    </source>
</evidence>
<dbReference type="Pfam" id="PF13361">
    <property type="entry name" value="UvrD_C"/>
    <property type="match status" value="1"/>
</dbReference>
<organism evidence="12 14">
    <name type="scientific">Thermus scotoductus</name>
    <dbReference type="NCBI Taxonomy" id="37636"/>
    <lineage>
        <taxon>Bacteria</taxon>
        <taxon>Thermotogati</taxon>
        <taxon>Deinococcota</taxon>
        <taxon>Deinococci</taxon>
        <taxon>Thermales</taxon>
        <taxon>Thermaceae</taxon>
        <taxon>Thermus</taxon>
    </lineage>
</organism>
<proteinExistence type="predicted"/>
<dbReference type="EMBL" id="PEMG01000016">
    <property type="protein sequence ID" value="RTI12643.1"/>
    <property type="molecule type" value="Genomic_DNA"/>
</dbReference>
<feature type="domain" description="UvrD-like helicase C-terminal" evidence="10">
    <location>
        <begin position="412"/>
        <end position="476"/>
    </location>
</feature>
<dbReference type="GO" id="GO:0003677">
    <property type="term" value="F:DNA binding"/>
    <property type="evidence" value="ECO:0007669"/>
    <property type="project" value="InterPro"/>
</dbReference>
<dbReference type="InterPro" id="IPR000212">
    <property type="entry name" value="DNA_helicase_UvrD/REP"/>
</dbReference>
<keyword evidence="1" id="KW-0547">Nucleotide-binding</keyword>
<protein>
    <recommendedName>
        <fullName evidence="7">DNA 3'-5' helicase</fullName>
        <ecNumber evidence="7">5.6.2.4</ecNumber>
    </recommendedName>
</protein>
<evidence type="ECO:0000256" key="5">
    <source>
        <dbReference type="ARBA" id="ARBA00023235"/>
    </source>
</evidence>
<evidence type="ECO:0000256" key="2">
    <source>
        <dbReference type="ARBA" id="ARBA00022801"/>
    </source>
</evidence>
<dbReference type="PANTHER" id="PTHR11070">
    <property type="entry name" value="UVRD / RECB / PCRA DNA HELICASE FAMILY MEMBER"/>
    <property type="match status" value="1"/>
</dbReference>
<dbReference type="EMBL" id="PEMJ01000339">
    <property type="protein sequence ID" value="RTI11877.1"/>
    <property type="molecule type" value="Genomic_DNA"/>
</dbReference>
<sequence length="545" mass="61433">MALRPTDEQLQAVEAYRSGQDLKVVAVAGSGKTTTLRLMAEADPGKRGLYLAFNRSVREEAARKFPRQVRPYTLHALAFRMVVSRHEAYRAKFEAAKGHLSAPLVAEALEVRHPLLLHAVLGTLEAFLRSEAETPEPGMIPLAYRLARAGTRSWPEEEAFILRETETLWRRMTDPNDPFPLPHGAYVKLWALSGPDLSFAGALLVDEAQDLDPIFLRVLEAHRGRVQRVYVGDPRQQIYGWRGAVNAMERLEAPEARLTWSFRFAESLARFVRNMTALRDRPVEVWGKAPWATRVDTALPRPPFTVLCRTNAGVVGAVVATQELHRGRVHVVGGVEELVHLLRDAALLRQGERRTHPHPDLAMAETWEELEILAQAGYAPAYGVLRLAEAYPELEALAAYLERVWTPAEAVARVVVSTVHKAKGREWDRVLLWDDFFPWWEEELVRSLDWGTDPAHLEEENLLYVAATRARKHLSLGKVTGLLEAAERMGVYRVAEESTRTYLLLSAEALRGVVEDPRVPAEHRVRALKALGYLERGEETLRTGR</sequence>
<dbReference type="GO" id="GO:0000724">
    <property type="term" value="P:double-strand break repair via homologous recombination"/>
    <property type="evidence" value="ECO:0007669"/>
    <property type="project" value="TreeGrafter"/>
</dbReference>
<keyword evidence="3 12" id="KW-0347">Helicase</keyword>
<feature type="domain" description="UvrD-like helicase ATP-binding" evidence="9">
    <location>
        <begin position="203"/>
        <end position="246"/>
    </location>
</feature>
<evidence type="ECO:0000259" key="10">
    <source>
        <dbReference type="Pfam" id="PF13361"/>
    </source>
</evidence>
<dbReference type="SUPFAM" id="SSF52540">
    <property type="entry name" value="P-loop containing nucleoside triphosphate hydrolases"/>
    <property type="match status" value="1"/>
</dbReference>
<evidence type="ECO:0000256" key="4">
    <source>
        <dbReference type="ARBA" id="ARBA00022840"/>
    </source>
</evidence>
<dbReference type="InterPro" id="IPR027417">
    <property type="entry name" value="P-loop_NTPase"/>
</dbReference>
<keyword evidence="5" id="KW-0413">Isomerase</keyword>
<comment type="caution">
    <text evidence="12">The sequence shown here is derived from an EMBL/GenBank/DDBJ whole genome shotgun (WGS) entry which is preliminary data.</text>
</comment>
<dbReference type="Gene3D" id="3.40.50.300">
    <property type="entry name" value="P-loop containing nucleotide triphosphate hydrolases"/>
    <property type="match status" value="3"/>
</dbReference>
<evidence type="ECO:0000313" key="11">
    <source>
        <dbReference type="EMBL" id="RTI11877.1"/>
    </source>
</evidence>
<accession>A0A430UUR7</accession>
<gene>
    <name evidence="11" type="ORF">CSW27_11420</name>
    <name evidence="12" type="ORF">CSW30_00845</name>
</gene>
<dbReference type="GO" id="GO:0016787">
    <property type="term" value="F:hydrolase activity"/>
    <property type="evidence" value="ECO:0007669"/>
    <property type="project" value="UniProtKB-KW"/>
</dbReference>
<evidence type="ECO:0000256" key="7">
    <source>
        <dbReference type="ARBA" id="ARBA00034808"/>
    </source>
</evidence>
<evidence type="ECO:0000313" key="12">
    <source>
        <dbReference type="EMBL" id="RTI12643.1"/>
    </source>
</evidence>
<evidence type="ECO:0000313" key="14">
    <source>
        <dbReference type="Proteomes" id="UP000287173"/>
    </source>
</evidence>
<dbReference type="GO" id="GO:0005524">
    <property type="term" value="F:ATP binding"/>
    <property type="evidence" value="ECO:0007669"/>
    <property type="project" value="UniProtKB-KW"/>
</dbReference>
<dbReference type="GO" id="GO:0031297">
    <property type="term" value="P:replication fork processing"/>
    <property type="evidence" value="ECO:0007669"/>
    <property type="project" value="TreeGrafter"/>
</dbReference>
<name>A0A430UUR7_THESC</name>
<dbReference type="PANTHER" id="PTHR11070:SF30">
    <property type="entry name" value="F-BOX DNA HELICASE 1"/>
    <property type="match status" value="1"/>
</dbReference>
<dbReference type="EC" id="5.6.2.4" evidence="7"/>
<dbReference type="InterPro" id="IPR014017">
    <property type="entry name" value="DNA_helicase_UvrD-like_C"/>
</dbReference>
<keyword evidence="4" id="KW-0067">ATP-binding</keyword>
<evidence type="ECO:0000256" key="8">
    <source>
        <dbReference type="ARBA" id="ARBA00048988"/>
    </source>
</evidence>
<keyword evidence="2" id="KW-0378">Hydrolase</keyword>
<dbReference type="Proteomes" id="UP000287155">
    <property type="component" value="Unassembled WGS sequence"/>
</dbReference>
<comment type="catalytic activity">
    <reaction evidence="6">
        <text>Couples ATP hydrolysis with the unwinding of duplex DNA by translocating in the 3'-5' direction.</text>
        <dbReference type="EC" id="5.6.2.4"/>
    </reaction>
</comment>